<dbReference type="EMBL" id="CAJOBC010094344">
    <property type="protein sequence ID" value="CAF4424237.1"/>
    <property type="molecule type" value="Genomic_DNA"/>
</dbReference>
<dbReference type="Proteomes" id="UP000677228">
    <property type="component" value="Unassembled WGS sequence"/>
</dbReference>
<dbReference type="EMBL" id="CAJNOQ010028584">
    <property type="protein sequence ID" value="CAF1562693.1"/>
    <property type="molecule type" value="Genomic_DNA"/>
</dbReference>
<evidence type="ECO:0000313" key="4">
    <source>
        <dbReference type="EMBL" id="CAF4424237.1"/>
    </source>
</evidence>
<dbReference type="EMBL" id="CAJNOK010030466">
    <property type="protein sequence ID" value="CAF1460296.1"/>
    <property type="molecule type" value="Genomic_DNA"/>
</dbReference>
<keyword evidence="5" id="KW-1185">Reference proteome</keyword>
<accession>A0A815XWQ4</accession>
<organism evidence="2 5">
    <name type="scientific">Didymodactylos carnosus</name>
    <dbReference type="NCBI Taxonomy" id="1234261"/>
    <lineage>
        <taxon>Eukaryota</taxon>
        <taxon>Metazoa</taxon>
        <taxon>Spiralia</taxon>
        <taxon>Gnathifera</taxon>
        <taxon>Rotifera</taxon>
        <taxon>Eurotatoria</taxon>
        <taxon>Bdelloidea</taxon>
        <taxon>Philodinida</taxon>
        <taxon>Philodinidae</taxon>
        <taxon>Didymodactylos</taxon>
    </lineage>
</organism>
<protein>
    <submittedName>
        <fullName evidence="2">Uncharacterized protein</fullName>
    </submittedName>
</protein>
<evidence type="ECO:0000313" key="5">
    <source>
        <dbReference type="Proteomes" id="UP000663829"/>
    </source>
</evidence>
<evidence type="ECO:0000313" key="1">
    <source>
        <dbReference type="EMBL" id="CAF1460296.1"/>
    </source>
</evidence>
<proteinExistence type="predicted"/>
<evidence type="ECO:0000313" key="2">
    <source>
        <dbReference type="EMBL" id="CAF1562693.1"/>
    </source>
</evidence>
<dbReference type="Proteomes" id="UP000681722">
    <property type="component" value="Unassembled WGS sequence"/>
</dbReference>
<comment type="caution">
    <text evidence="2">The sequence shown here is derived from an EMBL/GenBank/DDBJ whole genome shotgun (WGS) entry which is preliminary data.</text>
</comment>
<evidence type="ECO:0000313" key="3">
    <source>
        <dbReference type="EMBL" id="CAF4253707.1"/>
    </source>
</evidence>
<gene>
    <name evidence="2" type="ORF">GPM918_LOCUS39865</name>
    <name evidence="1" type="ORF">OVA965_LOCUS35210</name>
    <name evidence="4" type="ORF">SRO942_LOCUS40770</name>
    <name evidence="3" type="ORF">TMI583_LOCUS36171</name>
</gene>
<dbReference type="Proteomes" id="UP000663829">
    <property type="component" value="Unassembled WGS sequence"/>
</dbReference>
<sequence>MQQTLGLTGQVVQFTVVGHYLKNMTYTDITQNLTNAQIIKQYKYSNQPGNSSPIGPSVNIVFNALGQFLSVNVVDSITTNGH</sequence>
<dbReference type="AlphaFoldDB" id="A0A815XWQ4"/>
<dbReference type="EMBL" id="CAJOBA010052330">
    <property type="protein sequence ID" value="CAF4253707.1"/>
    <property type="molecule type" value="Genomic_DNA"/>
</dbReference>
<reference evidence="2" key="1">
    <citation type="submission" date="2021-02" db="EMBL/GenBank/DDBJ databases">
        <authorList>
            <person name="Nowell W R."/>
        </authorList>
    </citation>
    <scope>NUCLEOTIDE SEQUENCE</scope>
</reference>
<name>A0A815XWQ4_9BILA</name>
<dbReference type="Proteomes" id="UP000682733">
    <property type="component" value="Unassembled WGS sequence"/>
</dbReference>